<dbReference type="Pfam" id="PF02319">
    <property type="entry name" value="WHD_E2F_TDP"/>
    <property type="match status" value="1"/>
</dbReference>
<dbReference type="PaxDb" id="2850-Phatr43065"/>
<proteinExistence type="inferred from homology"/>
<keyword evidence="3 7" id="KW-0805">Transcription regulation</keyword>
<dbReference type="EMBL" id="CM000605">
    <property type="protein sequence ID" value="EEC51341.1"/>
    <property type="molecule type" value="Genomic_DNA"/>
</dbReference>
<comment type="similarity">
    <text evidence="2 7">Belongs to the E2F/DP family.</text>
</comment>
<evidence type="ECO:0000256" key="6">
    <source>
        <dbReference type="ARBA" id="ARBA00023242"/>
    </source>
</evidence>
<dbReference type="AlphaFoldDB" id="B7FQI3"/>
<dbReference type="KEGG" id="pti:PHATRDRAFT_43065"/>
<dbReference type="RefSeq" id="XP_002176878.1">
    <property type="nucleotide sequence ID" value="XM_002176842.1"/>
</dbReference>
<evidence type="ECO:0000313" key="10">
    <source>
        <dbReference type="Proteomes" id="UP000000759"/>
    </source>
</evidence>
<gene>
    <name evidence="9" type="primary">E2F1</name>
    <name evidence="9" type="ORF">PHATRDRAFT_43065</name>
</gene>
<dbReference type="InterPro" id="IPR036390">
    <property type="entry name" value="WH_DNA-bd_sf"/>
</dbReference>
<keyword evidence="10" id="KW-1185">Reference proteome</keyword>
<dbReference type="InterPro" id="IPR015633">
    <property type="entry name" value="E2F"/>
</dbReference>
<dbReference type="OrthoDB" id="48817at2759"/>
<accession>B7FQI3</accession>
<dbReference type="InParanoid" id="B7FQI3"/>
<protein>
    <recommendedName>
        <fullName evidence="8">E2F/DP family winged-helix DNA-binding domain-containing protein</fullName>
    </recommendedName>
</protein>
<dbReference type="Proteomes" id="UP000000759">
    <property type="component" value="Chromosome 1"/>
</dbReference>
<comment type="subcellular location">
    <subcellularLocation>
        <location evidence="1 7">Nucleus</location>
    </subcellularLocation>
</comment>
<dbReference type="PANTHER" id="PTHR12081:SF18">
    <property type="entry name" value="TRANSCRIPTION FACTOR E2F2-RELATED"/>
    <property type="match status" value="1"/>
</dbReference>
<dbReference type="InterPro" id="IPR036388">
    <property type="entry name" value="WH-like_DNA-bd_sf"/>
</dbReference>
<dbReference type="GO" id="GO:0000978">
    <property type="term" value="F:RNA polymerase II cis-regulatory region sequence-specific DNA binding"/>
    <property type="evidence" value="ECO:0007669"/>
    <property type="project" value="InterPro"/>
</dbReference>
<dbReference type="GeneID" id="7196708"/>
<evidence type="ECO:0000313" key="9">
    <source>
        <dbReference type="EMBL" id="EEC51341.1"/>
    </source>
</evidence>
<dbReference type="FunFam" id="1.10.10.10:FF:000458">
    <property type="entry name" value="E2F-like (Mammalian transcription factor)"/>
    <property type="match status" value="1"/>
</dbReference>
<dbReference type="SUPFAM" id="SSF46785">
    <property type="entry name" value="Winged helix' DNA-binding domain"/>
    <property type="match status" value="1"/>
</dbReference>
<feature type="domain" description="E2F/DP family winged-helix DNA-binding" evidence="8">
    <location>
        <begin position="81"/>
        <end position="146"/>
    </location>
</feature>
<reference evidence="10" key="2">
    <citation type="submission" date="2008-08" db="EMBL/GenBank/DDBJ databases">
        <authorList>
            <consortium name="Diatom Consortium"/>
            <person name="Grigoriev I."/>
            <person name="Grimwood J."/>
            <person name="Kuo A."/>
            <person name="Otillar R.P."/>
            <person name="Salamov A."/>
            <person name="Detter J.C."/>
            <person name="Lindquist E."/>
            <person name="Shapiro H."/>
            <person name="Lucas S."/>
            <person name="Glavina del Rio T."/>
            <person name="Pitluck S."/>
            <person name="Rokhsar D."/>
            <person name="Bowler C."/>
        </authorList>
    </citation>
    <scope>GENOME REANNOTATION</scope>
    <source>
        <strain evidence="10">CCAP 1055/1</strain>
    </source>
</reference>
<evidence type="ECO:0000256" key="3">
    <source>
        <dbReference type="ARBA" id="ARBA00023015"/>
    </source>
</evidence>
<sequence length="394" mass="42593">MSSNQLEQQHLSSSIASPQVQFKIESDSTDKCMGEELMDAAVSAAVAHAAESIYLYLPGKLAGSKSRQAHTLKDPDGTEKIFNSALGFLARKFIHVLFASPTCSVDMNAAALQLEVPKRRIYDVTNVLEGVGLIEKRSKNTVAWKGSELLLGSSFSSAAKQRIDEIRDEISDLHSQEASLDQWMVQLQKLPLSGEGQMVSTCDIVKALLYPVGSQSGKELKDELVDESGKPQQAVLAVHAPFDSIAHLPVHNIGSPQRQLYVGTKPGFLKHGFGAGTTVDLKRKGMISLKSRKGIKVPRIDDRVTVYLMPCYFDNKDKKVKSLGARQLSDDPYTSAAAAAGTLSAESAQKTKTSQPDVVGVPKRSASWDVAEALANETGVTDFFGTEPVDEMAV</sequence>
<dbReference type="SMART" id="SM01372">
    <property type="entry name" value="E2F_TDP"/>
    <property type="match status" value="1"/>
</dbReference>
<dbReference type="GO" id="GO:0000981">
    <property type="term" value="F:DNA-binding transcription factor activity, RNA polymerase II-specific"/>
    <property type="evidence" value="ECO:0007669"/>
    <property type="project" value="TreeGrafter"/>
</dbReference>
<evidence type="ECO:0000259" key="8">
    <source>
        <dbReference type="SMART" id="SM01372"/>
    </source>
</evidence>
<evidence type="ECO:0000256" key="2">
    <source>
        <dbReference type="ARBA" id="ARBA00010940"/>
    </source>
</evidence>
<dbReference type="PANTHER" id="PTHR12081">
    <property type="entry name" value="TRANSCRIPTION FACTOR E2F"/>
    <property type="match status" value="1"/>
</dbReference>
<organism evidence="9 10">
    <name type="scientific">Phaeodactylum tricornutum (strain CCAP 1055/1)</name>
    <dbReference type="NCBI Taxonomy" id="556484"/>
    <lineage>
        <taxon>Eukaryota</taxon>
        <taxon>Sar</taxon>
        <taxon>Stramenopiles</taxon>
        <taxon>Ochrophyta</taxon>
        <taxon>Bacillariophyta</taxon>
        <taxon>Bacillariophyceae</taxon>
        <taxon>Bacillariophycidae</taxon>
        <taxon>Naviculales</taxon>
        <taxon>Phaeodactylaceae</taxon>
        <taxon>Phaeodactylum</taxon>
    </lineage>
</organism>
<dbReference type="InterPro" id="IPR003316">
    <property type="entry name" value="E2F_WHTH_DNA-bd_dom"/>
</dbReference>
<keyword evidence="5 7" id="KW-0804">Transcription</keyword>
<reference evidence="9 10" key="1">
    <citation type="journal article" date="2008" name="Nature">
        <title>The Phaeodactylum genome reveals the evolutionary history of diatom genomes.</title>
        <authorList>
            <person name="Bowler C."/>
            <person name="Allen A.E."/>
            <person name="Badger J.H."/>
            <person name="Grimwood J."/>
            <person name="Jabbari K."/>
            <person name="Kuo A."/>
            <person name="Maheswari U."/>
            <person name="Martens C."/>
            <person name="Maumus F."/>
            <person name="Otillar R.P."/>
            <person name="Rayko E."/>
            <person name="Salamov A."/>
            <person name="Vandepoele K."/>
            <person name="Beszteri B."/>
            <person name="Gruber A."/>
            <person name="Heijde M."/>
            <person name="Katinka M."/>
            <person name="Mock T."/>
            <person name="Valentin K."/>
            <person name="Verret F."/>
            <person name="Berges J.A."/>
            <person name="Brownlee C."/>
            <person name="Cadoret J.P."/>
            <person name="Chiovitti A."/>
            <person name="Choi C.J."/>
            <person name="Coesel S."/>
            <person name="De Martino A."/>
            <person name="Detter J.C."/>
            <person name="Durkin C."/>
            <person name="Falciatore A."/>
            <person name="Fournet J."/>
            <person name="Haruta M."/>
            <person name="Huysman M.J."/>
            <person name="Jenkins B.D."/>
            <person name="Jiroutova K."/>
            <person name="Jorgensen R.E."/>
            <person name="Joubert Y."/>
            <person name="Kaplan A."/>
            <person name="Kroger N."/>
            <person name="Kroth P.G."/>
            <person name="La Roche J."/>
            <person name="Lindquist E."/>
            <person name="Lommer M."/>
            <person name="Martin-Jezequel V."/>
            <person name="Lopez P.J."/>
            <person name="Lucas S."/>
            <person name="Mangogna M."/>
            <person name="McGinnis K."/>
            <person name="Medlin L.K."/>
            <person name="Montsant A."/>
            <person name="Oudot-Le Secq M.P."/>
            <person name="Napoli C."/>
            <person name="Obornik M."/>
            <person name="Parker M.S."/>
            <person name="Petit J.L."/>
            <person name="Porcel B.M."/>
            <person name="Poulsen N."/>
            <person name="Robison M."/>
            <person name="Rychlewski L."/>
            <person name="Rynearson T.A."/>
            <person name="Schmutz J."/>
            <person name="Shapiro H."/>
            <person name="Siaut M."/>
            <person name="Stanley M."/>
            <person name="Sussman M.R."/>
            <person name="Taylor A.R."/>
            <person name="Vardi A."/>
            <person name="von Dassow P."/>
            <person name="Vyverman W."/>
            <person name="Willis A."/>
            <person name="Wyrwicz L.S."/>
            <person name="Rokhsar D.S."/>
            <person name="Weissenbach J."/>
            <person name="Armbrust E.V."/>
            <person name="Green B.R."/>
            <person name="Van de Peer Y."/>
            <person name="Grigoriev I.V."/>
        </authorList>
    </citation>
    <scope>NUCLEOTIDE SEQUENCE [LARGE SCALE GENOMIC DNA]</scope>
    <source>
        <strain evidence="9 10">CCAP 1055/1</strain>
    </source>
</reference>
<evidence type="ECO:0000256" key="7">
    <source>
        <dbReference type="RuleBase" id="RU003796"/>
    </source>
</evidence>
<dbReference type="GO" id="GO:0090575">
    <property type="term" value="C:RNA polymerase II transcription regulator complex"/>
    <property type="evidence" value="ECO:0007669"/>
    <property type="project" value="TreeGrafter"/>
</dbReference>
<evidence type="ECO:0000256" key="1">
    <source>
        <dbReference type="ARBA" id="ARBA00004123"/>
    </source>
</evidence>
<evidence type="ECO:0000256" key="4">
    <source>
        <dbReference type="ARBA" id="ARBA00023125"/>
    </source>
</evidence>
<name>B7FQI3_PHATC</name>
<evidence type="ECO:0000256" key="5">
    <source>
        <dbReference type="ARBA" id="ARBA00023163"/>
    </source>
</evidence>
<keyword evidence="4 7" id="KW-0238">DNA-binding</keyword>
<dbReference type="HOGENOM" id="CLU_684198_0_0_1"/>
<keyword evidence="6 7" id="KW-0539">Nucleus</keyword>
<dbReference type="Gene3D" id="1.10.10.10">
    <property type="entry name" value="Winged helix-like DNA-binding domain superfamily/Winged helix DNA-binding domain"/>
    <property type="match status" value="1"/>
</dbReference>
<dbReference type="STRING" id="556484.B7FQI3"/>
<dbReference type="eggNOG" id="KOG2577">
    <property type="taxonomic scope" value="Eukaryota"/>
</dbReference>